<accession>A0A9Q3KQ56</accession>
<dbReference type="AlphaFoldDB" id="A0A9Q3KQ56"/>
<evidence type="ECO:0000313" key="2">
    <source>
        <dbReference type="EMBL" id="MBW0585988.1"/>
    </source>
</evidence>
<evidence type="ECO:0000256" key="1">
    <source>
        <dbReference type="SAM" id="SignalP"/>
    </source>
</evidence>
<gene>
    <name evidence="2" type="ORF">O181_125703</name>
</gene>
<name>A0A9Q3KQ56_9BASI</name>
<comment type="caution">
    <text evidence="2">The sequence shown here is derived from an EMBL/GenBank/DDBJ whole genome shotgun (WGS) entry which is preliminary data.</text>
</comment>
<sequence>MCWWKTVLATLILTLCQTFAIFKKLGVEADELEGLLAQAAFHAPPNLGQVAFDQLVTAAILAKGDKKPSSTFVGQVIMNTSQRSSQSTQRSSPFIYWVSEPLDSTTPYSCLQSPHFFRPLASTNNVHRPPEHLVNKFGGSCFHCSHACHWQANCPHTKGVANPNPRPPLPGPSHPIRQGMPECQSQPLYGFHYQREHVSQLKFAEHGTADRVLIDT</sequence>
<dbReference type="Proteomes" id="UP000765509">
    <property type="component" value="Unassembled WGS sequence"/>
</dbReference>
<dbReference type="EMBL" id="AVOT02122542">
    <property type="protein sequence ID" value="MBW0585988.1"/>
    <property type="molecule type" value="Genomic_DNA"/>
</dbReference>
<feature type="chain" id="PRO_5040166979" evidence="1">
    <location>
        <begin position="21"/>
        <end position="216"/>
    </location>
</feature>
<reference evidence="2" key="1">
    <citation type="submission" date="2021-03" db="EMBL/GenBank/DDBJ databases">
        <title>Draft genome sequence of rust myrtle Austropuccinia psidii MF-1, a brazilian biotype.</title>
        <authorList>
            <person name="Quecine M.C."/>
            <person name="Pachon D.M.R."/>
            <person name="Bonatelli M.L."/>
            <person name="Correr F.H."/>
            <person name="Franceschini L.M."/>
            <person name="Leite T.F."/>
            <person name="Margarido G.R.A."/>
            <person name="Almeida C.A."/>
            <person name="Ferrarezi J.A."/>
            <person name="Labate C.A."/>
        </authorList>
    </citation>
    <scope>NUCLEOTIDE SEQUENCE</scope>
    <source>
        <strain evidence="2">MF-1</strain>
    </source>
</reference>
<organism evidence="2 3">
    <name type="scientific">Austropuccinia psidii MF-1</name>
    <dbReference type="NCBI Taxonomy" id="1389203"/>
    <lineage>
        <taxon>Eukaryota</taxon>
        <taxon>Fungi</taxon>
        <taxon>Dikarya</taxon>
        <taxon>Basidiomycota</taxon>
        <taxon>Pucciniomycotina</taxon>
        <taxon>Pucciniomycetes</taxon>
        <taxon>Pucciniales</taxon>
        <taxon>Sphaerophragmiaceae</taxon>
        <taxon>Austropuccinia</taxon>
    </lineage>
</organism>
<feature type="non-terminal residue" evidence="2">
    <location>
        <position position="216"/>
    </location>
</feature>
<keyword evidence="1" id="KW-0732">Signal</keyword>
<keyword evidence="3" id="KW-1185">Reference proteome</keyword>
<protein>
    <submittedName>
        <fullName evidence="2">Uncharacterized protein</fullName>
    </submittedName>
</protein>
<feature type="signal peptide" evidence="1">
    <location>
        <begin position="1"/>
        <end position="20"/>
    </location>
</feature>
<evidence type="ECO:0000313" key="3">
    <source>
        <dbReference type="Proteomes" id="UP000765509"/>
    </source>
</evidence>
<proteinExistence type="predicted"/>